<name>A0ABD1KCB9_9TELE</name>
<dbReference type="SMART" id="SM00355">
    <property type="entry name" value="ZnF_C2H2"/>
    <property type="match status" value="4"/>
</dbReference>
<evidence type="ECO:0000259" key="7">
    <source>
        <dbReference type="PROSITE" id="PS50157"/>
    </source>
</evidence>
<evidence type="ECO:0000256" key="5">
    <source>
        <dbReference type="PROSITE-ProRule" id="PRU00042"/>
    </source>
</evidence>
<keyword evidence="4" id="KW-0862">Zinc</keyword>
<proteinExistence type="predicted"/>
<evidence type="ECO:0000313" key="9">
    <source>
        <dbReference type="Proteomes" id="UP001591681"/>
    </source>
</evidence>
<evidence type="ECO:0000256" key="4">
    <source>
        <dbReference type="ARBA" id="ARBA00022833"/>
    </source>
</evidence>
<feature type="domain" description="C2H2-type" evidence="7">
    <location>
        <begin position="325"/>
        <end position="352"/>
    </location>
</feature>
<dbReference type="PROSITE" id="PS00028">
    <property type="entry name" value="ZINC_FINGER_C2H2_1"/>
    <property type="match status" value="2"/>
</dbReference>
<dbReference type="InterPro" id="IPR036236">
    <property type="entry name" value="Znf_C2H2_sf"/>
</dbReference>
<dbReference type="EMBL" id="JBHFQA010000006">
    <property type="protein sequence ID" value="KAL2096832.1"/>
    <property type="molecule type" value="Genomic_DNA"/>
</dbReference>
<organism evidence="8 9">
    <name type="scientific">Coilia grayii</name>
    <name type="common">Gray's grenadier anchovy</name>
    <dbReference type="NCBI Taxonomy" id="363190"/>
    <lineage>
        <taxon>Eukaryota</taxon>
        <taxon>Metazoa</taxon>
        <taxon>Chordata</taxon>
        <taxon>Craniata</taxon>
        <taxon>Vertebrata</taxon>
        <taxon>Euteleostomi</taxon>
        <taxon>Actinopterygii</taxon>
        <taxon>Neopterygii</taxon>
        <taxon>Teleostei</taxon>
        <taxon>Clupei</taxon>
        <taxon>Clupeiformes</taxon>
        <taxon>Clupeoidei</taxon>
        <taxon>Engraulidae</taxon>
        <taxon>Coilinae</taxon>
        <taxon>Coilia</taxon>
    </lineage>
</organism>
<dbReference type="Gene3D" id="3.30.160.60">
    <property type="entry name" value="Classic Zinc Finger"/>
    <property type="match status" value="2"/>
</dbReference>
<keyword evidence="1" id="KW-0479">Metal-binding</keyword>
<keyword evidence="2" id="KW-0677">Repeat</keyword>
<dbReference type="PANTHER" id="PTHR24379">
    <property type="entry name" value="KRAB AND ZINC FINGER DOMAIN-CONTAINING"/>
    <property type="match status" value="1"/>
</dbReference>
<evidence type="ECO:0000256" key="2">
    <source>
        <dbReference type="ARBA" id="ARBA00022737"/>
    </source>
</evidence>
<evidence type="ECO:0000256" key="3">
    <source>
        <dbReference type="ARBA" id="ARBA00022771"/>
    </source>
</evidence>
<evidence type="ECO:0000313" key="8">
    <source>
        <dbReference type="EMBL" id="KAL2096832.1"/>
    </source>
</evidence>
<dbReference type="GO" id="GO:0008270">
    <property type="term" value="F:zinc ion binding"/>
    <property type="evidence" value="ECO:0007669"/>
    <property type="project" value="UniProtKB-KW"/>
</dbReference>
<dbReference type="InterPro" id="IPR013087">
    <property type="entry name" value="Znf_C2H2_type"/>
</dbReference>
<dbReference type="FunFam" id="3.30.160.60:FF:000100">
    <property type="entry name" value="Zinc finger 45-like"/>
    <property type="match status" value="1"/>
</dbReference>
<comment type="caution">
    <text evidence="8">The sequence shown here is derived from an EMBL/GenBank/DDBJ whole genome shotgun (WGS) entry which is preliminary data.</text>
</comment>
<dbReference type="PANTHER" id="PTHR24379:SF127">
    <property type="entry name" value="BLOODY FINGERS-RELATED"/>
    <property type="match status" value="1"/>
</dbReference>
<keyword evidence="9" id="KW-1185">Reference proteome</keyword>
<feature type="domain" description="C2H2-type" evidence="7">
    <location>
        <begin position="303"/>
        <end position="323"/>
    </location>
</feature>
<feature type="compositionally biased region" description="Basic and acidic residues" evidence="6">
    <location>
        <begin position="1"/>
        <end position="23"/>
    </location>
</feature>
<evidence type="ECO:0000256" key="6">
    <source>
        <dbReference type="SAM" id="MobiDB-lite"/>
    </source>
</evidence>
<accession>A0ABD1KCB9</accession>
<sequence length="380" mass="43722">MDRDGQQQLDDHEVLGMQDDNKDNWTSYPPNYTVSKSGPAPSPVEEVLLSLVWCRDCKSGFTRDCLRKYHRRLYGCLKCASTNPSQRDTGQNCGGQKTVISNRQTYCSTGRQEPALCSDRWMERDNTQENAVERSQTALWNSNLEVSGSDDEEVGTQETLYIDTQGRTCDRHNVGMKNSNQENSSRNFLRLHQMIKFITMVNTVDGGTLHVCEQKLKPIICPYCDKKTEMGFQTHNSQIHSEKYMLTCRYCLKVFKSPPAKEEHEENHQEELLKFHCPDYALRFPDRPSLCSHRKTNCPHGRSICEVCNKGFRHASQLIRHQKPFPCKLCECSFSQPGHLKSHMRLHVGREALQVPEVWVVLHPQRQPQEPRPAPPRTSS</sequence>
<dbReference type="SUPFAM" id="SSF57667">
    <property type="entry name" value="beta-beta-alpha zinc fingers"/>
    <property type="match status" value="2"/>
</dbReference>
<keyword evidence="3 5" id="KW-0863">Zinc-finger</keyword>
<feature type="region of interest" description="Disordered" evidence="6">
    <location>
        <begin position="1"/>
        <end position="28"/>
    </location>
</feature>
<dbReference type="AlphaFoldDB" id="A0ABD1KCB9"/>
<gene>
    <name evidence="8" type="ORF">ACEWY4_006039</name>
</gene>
<protein>
    <recommendedName>
        <fullName evidence="7">C2H2-type domain-containing protein</fullName>
    </recommendedName>
</protein>
<dbReference type="Proteomes" id="UP001591681">
    <property type="component" value="Unassembled WGS sequence"/>
</dbReference>
<dbReference type="PROSITE" id="PS50157">
    <property type="entry name" value="ZINC_FINGER_C2H2_2"/>
    <property type="match status" value="2"/>
</dbReference>
<evidence type="ECO:0000256" key="1">
    <source>
        <dbReference type="ARBA" id="ARBA00022723"/>
    </source>
</evidence>
<dbReference type="GO" id="GO:0006355">
    <property type="term" value="P:regulation of DNA-templated transcription"/>
    <property type="evidence" value="ECO:0007669"/>
    <property type="project" value="UniProtKB-ARBA"/>
</dbReference>
<reference evidence="8 9" key="1">
    <citation type="submission" date="2024-09" db="EMBL/GenBank/DDBJ databases">
        <title>A chromosome-level genome assembly of Gray's grenadier anchovy, Coilia grayii.</title>
        <authorList>
            <person name="Fu Z."/>
        </authorList>
    </citation>
    <scope>NUCLEOTIDE SEQUENCE [LARGE SCALE GENOMIC DNA]</scope>
    <source>
        <strain evidence="8">G4</strain>
        <tissue evidence="8">Muscle</tissue>
    </source>
</reference>
<dbReference type="Pfam" id="PF00096">
    <property type="entry name" value="zf-C2H2"/>
    <property type="match status" value="2"/>
</dbReference>